<dbReference type="EMBL" id="JBFDAA010000012">
    <property type="protein sequence ID" value="KAL1123281.1"/>
    <property type="molecule type" value="Genomic_DNA"/>
</dbReference>
<comment type="caution">
    <text evidence="2">The sequence shown here is derived from an EMBL/GenBank/DDBJ whole genome shotgun (WGS) entry which is preliminary data.</text>
</comment>
<proteinExistence type="predicted"/>
<protein>
    <submittedName>
        <fullName evidence="2">Uncharacterized protein</fullName>
    </submittedName>
</protein>
<evidence type="ECO:0000256" key="1">
    <source>
        <dbReference type="SAM" id="MobiDB-lite"/>
    </source>
</evidence>
<gene>
    <name evidence="2" type="ORF">AAG570_002367</name>
</gene>
<dbReference type="InterPro" id="IPR011989">
    <property type="entry name" value="ARM-like"/>
</dbReference>
<dbReference type="Gene3D" id="1.25.10.10">
    <property type="entry name" value="Leucine-rich Repeat Variant"/>
    <property type="match status" value="2"/>
</dbReference>
<feature type="region of interest" description="Disordered" evidence="1">
    <location>
        <begin position="1"/>
        <end position="23"/>
    </location>
</feature>
<dbReference type="InterPro" id="IPR016024">
    <property type="entry name" value="ARM-type_fold"/>
</dbReference>
<organism evidence="2 3">
    <name type="scientific">Ranatra chinensis</name>
    <dbReference type="NCBI Taxonomy" id="642074"/>
    <lineage>
        <taxon>Eukaryota</taxon>
        <taxon>Metazoa</taxon>
        <taxon>Ecdysozoa</taxon>
        <taxon>Arthropoda</taxon>
        <taxon>Hexapoda</taxon>
        <taxon>Insecta</taxon>
        <taxon>Pterygota</taxon>
        <taxon>Neoptera</taxon>
        <taxon>Paraneoptera</taxon>
        <taxon>Hemiptera</taxon>
        <taxon>Heteroptera</taxon>
        <taxon>Panheteroptera</taxon>
        <taxon>Nepomorpha</taxon>
        <taxon>Nepidae</taxon>
        <taxon>Ranatrinae</taxon>
        <taxon>Ranatra</taxon>
    </lineage>
</organism>
<dbReference type="SUPFAM" id="SSF48371">
    <property type="entry name" value="ARM repeat"/>
    <property type="match status" value="1"/>
</dbReference>
<evidence type="ECO:0000313" key="3">
    <source>
        <dbReference type="Proteomes" id="UP001558652"/>
    </source>
</evidence>
<keyword evidence="3" id="KW-1185">Reference proteome</keyword>
<dbReference type="Proteomes" id="UP001558652">
    <property type="component" value="Unassembled WGS sequence"/>
</dbReference>
<name>A0ABD0Y7A7_9HEMI</name>
<evidence type="ECO:0000313" key="2">
    <source>
        <dbReference type="EMBL" id="KAL1123281.1"/>
    </source>
</evidence>
<reference evidence="2 3" key="1">
    <citation type="submission" date="2024-07" db="EMBL/GenBank/DDBJ databases">
        <title>Chromosome-level genome assembly of the water stick insect Ranatra chinensis (Heteroptera: Nepidae).</title>
        <authorList>
            <person name="Liu X."/>
        </authorList>
    </citation>
    <scope>NUCLEOTIDE SEQUENCE [LARGE SCALE GENOMIC DNA]</scope>
    <source>
        <strain evidence="2">Cailab_2021Rc</strain>
        <tissue evidence="2">Muscle</tissue>
    </source>
</reference>
<feature type="compositionally biased region" description="Low complexity" evidence="1">
    <location>
        <begin position="1"/>
        <end position="11"/>
    </location>
</feature>
<dbReference type="AlphaFoldDB" id="A0ABD0Y7A7"/>
<accession>A0ABD0Y7A7</accession>
<sequence>MGPKSAANKAKSPPEPPKPDFKPVEIRFIQPDTAVIALESAEPIVQYEALYALNYFAESYDQELVESVTRLINGGEAGVSSGGMVEAAWSLVESTCQEVTASVYRLLANLFDRYGEAVRPILIRPRPLDLDDSGQDDGEDITYDVPNPFAIRAFDHYAAENCGISLQEMASRLLARLTRDQHPICNDLCQFCDVNKCFSRLRSTDPDVQLNTLKIISNIAKSGECVNSVVNVPDFSFVPMLDLMRSDYTQVQYLAVDVVSWFLALPSTEMTLHVIFRAEDGVKKFMEILEIFEWQDMHSKIFAALIKIAKLYPGPTSRGLQQVNGIEALVDYMENIDDDNLIENGLELLLRLAEDPCSTNVVCGEARTRVRDRMRTLLMEGTKEMVDMSCRVLGYVWNDGDPVDAEALDKIVSMASDPEGSWESRAAPLCTLLSAIRNSPSFAAHLVDINQIDSYKRYVNETPRVAPLEYTKIIVLVLTALVLQESTRKKVMNSDLIGTFVRCCQAFFPKDENNELAILGAEGLRASLEAGRPPHHWLLPLRIVFRLNCPTFLVHRIYAQLTKDPFNRSLEVVDVMANVIIMLLQDTAEARMLSTTLDAVTLFVGMITLKMWTENIRAIKICLIKLMSEGLQKDGKLHVAISVVSCFLVVQYRVVL</sequence>